<evidence type="ECO:0000259" key="2">
    <source>
        <dbReference type="PROSITE" id="PS50058"/>
    </source>
</evidence>
<keyword evidence="4" id="KW-1185">Reference proteome</keyword>
<dbReference type="Proteomes" id="UP000335636">
    <property type="component" value="Unassembled WGS sequence"/>
</dbReference>
<feature type="domain" description="G protein gamma" evidence="2">
    <location>
        <begin position="3"/>
        <end position="70"/>
    </location>
</feature>
<proteinExistence type="predicted"/>
<dbReference type="PROSITE" id="PS50058">
    <property type="entry name" value="G_PROTEIN_GAMMA"/>
    <property type="match status" value="1"/>
</dbReference>
<sequence length="70" mass="7800">MSSRASVSALQRLVEQLRLEASVERLQQSFSSTACRMPVRMLCGSEFQPEATPSESPDPAFYSEDLEEVC</sequence>
<organism evidence="3 4">
    <name type="scientific">Marmota monax</name>
    <name type="common">Woodchuck</name>
    <dbReference type="NCBI Taxonomy" id="9995"/>
    <lineage>
        <taxon>Eukaryota</taxon>
        <taxon>Metazoa</taxon>
        <taxon>Chordata</taxon>
        <taxon>Craniata</taxon>
        <taxon>Vertebrata</taxon>
        <taxon>Euteleostomi</taxon>
        <taxon>Mammalia</taxon>
        <taxon>Eutheria</taxon>
        <taxon>Euarchontoglires</taxon>
        <taxon>Glires</taxon>
        <taxon>Rodentia</taxon>
        <taxon>Sciuromorpha</taxon>
        <taxon>Sciuridae</taxon>
        <taxon>Xerinae</taxon>
        <taxon>Marmotini</taxon>
        <taxon>Marmota</taxon>
    </lineage>
</organism>
<gene>
    <name evidence="3" type="ORF">MONAX_5E032108</name>
</gene>
<protein>
    <recommendedName>
        <fullName evidence="2">G protein gamma domain-containing protein</fullName>
    </recommendedName>
</protein>
<comment type="caution">
    <text evidence="3">The sequence shown here is derived from an EMBL/GenBank/DDBJ whole genome shotgun (WGS) entry which is preliminary data.</text>
</comment>
<feature type="region of interest" description="Disordered" evidence="1">
    <location>
        <begin position="47"/>
        <end position="70"/>
    </location>
</feature>
<dbReference type="GO" id="GO:0007186">
    <property type="term" value="P:G protein-coupled receptor signaling pathway"/>
    <property type="evidence" value="ECO:0007669"/>
    <property type="project" value="InterPro"/>
</dbReference>
<reference evidence="3" key="1">
    <citation type="submission" date="2019-04" db="EMBL/GenBank/DDBJ databases">
        <authorList>
            <person name="Alioto T."/>
            <person name="Alioto T."/>
        </authorList>
    </citation>
    <scope>NUCLEOTIDE SEQUENCE [LARGE SCALE GENOMIC DNA]</scope>
</reference>
<dbReference type="EMBL" id="CABDUW010000251">
    <property type="protein sequence ID" value="VTJ64083.1"/>
    <property type="molecule type" value="Genomic_DNA"/>
</dbReference>
<dbReference type="InterPro" id="IPR015898">
    <property type="entry name" value="G-protein_gamma-like_dom"/>
</dbReference>
<evidence type="ECO:0000313" key="4">
    <source>
        <dbReference type="Proteomes" id="UP000335636"/>
    </source>
</evidence>
<dbReference type="AlphaFoldDB" id="A0A5E4B2Y3"/>
<accession>A0A5E4B2Y3</accession>
<evidence type="ECO:0000256" key="1">
    <source>
        <dbReference type="SAM" id="MobiDB-lite"/>
    </source>
</evidence>
<name>A0A5E4B2Y3_MARMO</name>
<evidence type="ECO:0000313" key="3">
    <source>
        <dbReference type="EMBL" id="VTJ64083.1"/>
    </source>
</evidence>